<feature type="compositionally biased region" description="Basic and acidic residues" evidence="1">
    <location>
        <begin position="110"/>
        <end position="122"/>
    </location>
</feature>
<accession>G3B011</accession>
<name>G3B011_CANTC</name>
<feature type="domain" description="Programmed cell death protein 2 C-terminal" evidence="2">
    <location>
        <begin position="223"/>
        <end position="345"/>
    </location>
</feature>
<evidence type="ECO:0000256" key="1">
    <source>
        <dbReference type="SAM" id="MobiDB-lite"/>
    </source>
</evidence>
<dbReference type="OrthoDB" id="443682at2759"/>
<organism evidence="4">
    <name type="scientific">Candida tenuis (strain ATCC 10573 / BCRC 21748 / CBS 615 / JCM 9827 / NBRC 10315 / NRRL Y-1498 / VKM Y-70)</name>
    <name type="common">Yeast</name>
    <name type="synonym">Yamadazyma tenuis</name>
    <dbReference type="NCBI Taxonomy" id="590646"/>
    <lineage>
        <taxon>Eukaryota</taxon>
        <taxon>Fungi</taxon>
        <taxon>Dikarya</taxon>
        <taxon>Ascomycota</taxon>
        <taxon>Saccharomycotina</taxon>
        <taxon>Pichiomycetes</taxon>
        <taxon>Debaryomycetaceae</taxon>
        <taxon>Yamadazyma</taxon>
    </lineage>
</organism>
<evidence type="ECO:0000259" key="2">
    <source>
        <dbReference type="Pfam" id="PF04194"/>
    </source>
</evidence>
<dbReference type="AlphaFoldDB" id="G3B011"/>
<feature type="region of interest" description="Disordered" evidence="1">
    <location>
        <begin position="92"/>
        <end position="136"/>
    </location>
</feature>
<keyword evidence="4" id="KW-1185">Reference proteome</keyword>
<dbReference type="PANTHER" id="PTHR47524">
    <property type="entry name" value="20S RRNA ACCUMULATION PROTEIN 4"/>
    <property type="match status" value="1"/>
</dbReference>
<protein>
    <recommendedName>
        <fullName evidence="2">Programmed cell death protein 2 C-terminal domain-containing protein</fullName>
    </recommendedName>
</protein>
<feature type="compositionally biased region" description="Polar residues" evidence="1">
    <location>
        <begin position="99"/>
        <end position="109"/>
    </location>
</feature>
<dbReference type="InterPro" id="IPR007320">
    <property type="entry name" value="PDCD2_C"/>
</dbReference>
<dbReference type="Proteomes" id="UP000000707">
    <property type="component" value="Unassembled WGS sequence"/>
</dbReference>
<dbReference type="EMBL" id="GL996514">
    <property type="protein sequence ID" value="EGV65492.1"/>
    <property type="molecule type" value="Genomic_DNA"/>
</dbReference>
<dbReference type="PANTHER" id="PTHR47524:SF1">
    <property type="entry name" value="20S RRNA ACCUMULATION PROTEIN 4"/>
    <property type="match status" value="1"/>
</dbReference>
<dbReference type="GO" id="GO:0030490">
    <property type="term" value="P:maturation of SSU-rRNA"/>
    <property type="evidence" value="ECO:0007669"/>
    <property type="project" value="TreeGrafter"/>
</dbReference>
<sequence>MALYLQAFAPFKERLYDRVLYILGCTNTQQCSKKKGTVKAIRGIIKDPVKMADLKREQENALQKQLDEKLQLEAKTKLRDELTKNLFGNSKAENPFAATGSNPFTSSNPFDKKVPPAKEESKSPLSPASVPAKPTYSSVAGKNVVAQAKTASPKYTLPEYPGYFVYVEKEHLKKITLEPELEKYKHLIDSNSIEEEEPSGGSTSTSAGVLNAQASKISNMLQDTVFENFTNTVQHNPGQVLRYDLGGKPLLYNGKDDVCKRFGQTPFNIPNPGYNPSSSRQFEIQVMPKAILDLENAETADLNTLLNGMSWGTIIVCTDVEDYMPEESFDENHVAYIEEYCAVQWEESV</sequence>
<dbReference type="Pfam" id="PF04194">
    <property type="entry name" value="PDCD2_C"/>
    <property type="match status" value="1"/>
</dbReference>
<gene>
    <name evidence="3" type="ORF">CANTEDRAFT_113024</name>
</gene>
<evidence type="ECO:0000313" key="4">
    <source>
        <dbReference type="Proteomes" id="UP000000707"/>
    </source>
</evidence>
<proteinExistence type="predicted"/>
<dbReference type="HOGENOM" id="CLU_031771_0_0_1"/>
<reference evidence="3 4" key="1">
    <citation type="journal article" date="2011" name="Proc. Natl. Acad. Sci. U.S.A.">
        <title>Comparative genomics of xylose-fermenting fungi for enhanced biofuel production.</title>
        <authorList>
            <person name="Wohlbach D.J."/>
            <person name="Kuo A."/>
            <person name="Sato T.K."/>
            <person name="Potts K.M."/>
            <person name="Salamov A.A."/>
            <person name="LaButti K.M."/>
            <person name="Sun H."/>
            <person name="Clum A."/>
            <person name="Pangilinan J.L."/>
            <person name="Lindquist E.A."/>
            <person name="Lucas S."/>
            <person name="Lapidus A."/>
            <person name="Jin M."/>
            <person name="Gunawan C."/>
            <person name="Balan V."/>
            <person name="Dale B.E."/>
            <person name="Jeffries T.W."/>
            <person name="Zinkel R."/>
            <person name="Barry K.W."/>
            <person name="Grigoriev I.V."/>
            <person name="Gasch A.P."/>
        </authorList>
    </citation>
    <scope>NUCLEOTIDE SEQUENCE [LARGE SCALE GENOMIC DNA]</scope>
    <source>
        <strain evidence="4">ATCC 10573 / BCRC 21748 / CBS 615 / JCM 9827 / NBRC 10315 / NRRL Y-1498 / VKM Y-70</strain>
    </source>
</reference>
<evidence type="ECO:0000313" key="3">
    <source>
        <dbReference type="EMBL" id="EGV65492.1"/>
    </source>
</evidence>
<dbReference type="GO" id="GO:0005737">
    <property type="term" value="C:cytoplasm"/>
    <property type="evidence" value="ECO:0007669"/>
    <property type="project" value="InterPro"/>
</dbReference>